<feature type="compositionally biased region" description="Polar residues" evidence="1">
    <location>
        <begin position="268"/>
        <end position="285"/>
    </location>
</feature>
<feature type="compositionally biased region" description="Low complexity" evidence="1">
    <location>
        <begin position="506"/>
        <end position="517"/>
    </location>
</feature>
<reference evidence="2" key="1">
    <citation type="submission" date="2023-03" db="EMBL/GenBank/DDBJ databases">
        <title>Massive genome expansion in bonnet fungi (Mycena s.s.) driven by repeated elements and novel gene families across ecological guilds.</title>
        <authorList>
            <consortium name="Lawrence Berkeley National Laboratory"/>
            <person name="Harder C.B."/>
            <person name="Miyauchi S."/>
            <person name="Viragh M."/>
            <person name="Kuo A."/>
            <person name="Thoen E."/>
            <person name="Andreopoulos B."/>
            <person name="Lu D."/>
            <person name="Skrede I."/>
            <person name="Drula E."/>
            <person name="Henrissat B."/>
            <person name="Morin E."/>
            <person name="Kohler A."/>
            <person name="Barry K."/>
            <person name="LaButti K."/>
            <person name="Morin E."/>
            <person name="Salamov A."/>
            <person name="Lipzen A."/>
            <person name="Mereny Z."/>
            <person name="Hegedus B."/>
            <person name="Baldrian P."/>
            <person name="Stursova M."/>
            <person name="Weitz H."/>
            <person name="Taylor A."/>
            <person name="Grigoriev I.V."/>
            <person name="Nagy L.G."/>
            <person name="Martin F."/>
            <person name="Kauserud H."/>
        </authorList>
    </citation>
    <scope>NUCLEOTIDE SEQUENCE</scope>
    <source>
        <strain evidence="2">9144</strain>
    </source>
</reference>
<name>A0AAD7E1B1_9AGAR</name>
<dbReference type="AlphaFoldDB" id="A0AAD7E1B1"/>
<keyword evidence="3" id="KW-1185">Reference proteome</keyword>
<dbReference type="Proteomes" id="UP001219525">
    <property type="component" value="Unassembled WGS sequence"/>
</dbReference>
<feature type="region of interest" description="Disordered" evidence="1">
    <location>
        <begin position="365"/>
        <end position="388"/>
    </location>
</feature>
<comment type="caution">
    <text evidence="2">The sequence shown here is derived from an EMBL/GenBank/DDBJ whole genome shotgun (WGS) entry which is preliminary data.</text>
</comment>
<evidence type="ECO:0000313" key="2">
    <source>
        <dbReference type="EMBL" id="KAJ7223431.1"/>
    </source>
</evidence>
<feature type="region of interest" description="Disordered" evidence="1">
    <location>
        <begin position="502"/>
        <end position="533"/>
    </location>
</feature>
<evidence type="ECO:0000313" key="3">
    <source>
        <dbReference type="Proteomes" id="UP001219525"/>
    </source>
</evidence>
<organism evidence="2 3">
    <name type="scientific">Mycena pura</name>
    <dbReference type="NCBI Taxonomy" id="153505"/>
    <lineage>
        <taxon>Eukaryota</taxon>
        <taxon>Fungi</taxon>
        <taxon>Dikarya</taxon>
        <taxon>Basidiomycota</taxon>
        <taxon>Agaricomycotina</taxon>
        <taxon>Agaricomycetes</taxon>
        <taxon>Agaricomycetidae</taxon>
        <taxon>Agaricales</taxon>
        <taxon>Marasmiineae</taxon>
        <taxon>Mycenaceae</taxon>
        <taxon>Mycena</taxon>
    </lineage>
</organism>
<feature type="region of interest" description="Disordered" evidence="1">
    <location>
        <begin position="551"/>
        <end position="634"/>
    </location>
</feature>
<gene>
    <name evidence="2" type="ORF">GGX14DRAFT_557992</name>
</gene>
<dbReference type="EMBL" id="JARJCW010000006">
    <property type="protein sequence ID" value="KAJ7223431.1"/>
    <property type="molecule type" value="Genomic_DNA"/>
</dbReference>
<feature type="compositionally biased region" description="Basic and acidic residues" evidence="1">
    <location>
        <begin position="575"/>
        <end position="584"/>
    </location>
</feature>
<feature type="compositionally biased region" description="Acidic residues" evidence="1">
    <location>
        <begin position="202"/>
        <end position="219"/>
    </location>
</feature>
<proteinExistence type="predicted"/>
<evidence type="ECO:0000256" key="1">
    <source>
        <dbReference type="SAM" id="MobiDB-lite"/>
    </source>
</evidence>
<protein>
    <submittedName>
        <fullName evidence="2">Uncharacterized protein</fullName>
    </submittedName>
</protein>
<feature type="region of interest" description="Disordered" evidence="1">
    <location>
        <begin position="181"/>
        <end position="313"/>
    </location>
</feature>
<sequence length="634" mass="69468">MTPPSTLSAQPSPSLEPPLTAGHLLKPLDFSSTQTLFLFPTMSSKMKGSSIRDPDPVDDAFYVAPTASRFWSAFNHSGTRLFVNVLRKLSANVDIPANVASNAMNVGIRATRYLFAQLSDTEPPEDILALVGLVHQLCELVPDAPSEYLRIPALSPPDRLLPENFQVPFWAAPTELELANAPTFPQSPRKTPARLSSIANQQDDDGEEEQDEEDDDGDFEMERPGKTPTPPPSPPKGKRTRPTTRSERKSAEYVEDSDDESVPASKVAKSSRSGNAASQSRQPRSAMNRDVAVVLKKPKDKNEGKPKGRNPIRNISLTEIKDRVGDAIVSILNTKETFHKRVNLDLPEDAGATITVAVARKGPGVKPPFRSAMGSTPHARTRENDDFESEFAPLEPIPLKRLNRSRSIKPNSTQFSLEMTKYVVDDLKATIARAKRDYDSLRLSISAVEYSVCRTIEHARAATDVLGTDGLLSYFEAPKSSQDPNAVDLLNRLIENFNSMKAAPGDSIASTPAPATAPDDEDDSVPGLSQGNPSLARHLWAPIAESPNLRIAESPSRRFAGPPNRRDASQIAESPNRRFAEPPNRRRSRPRRYQSPAHLRTSSSAPQYPFPVAPGLRPGPRSVPAAPRPRNRPI</sequence>
<accession>A0AAD7E1B1</accession>